<accession>A0A222G642</accession>
<evidence type="ECO:0000259" key="2">
    <source>
        <dbReference type="Pfam" id="PF20243"/>
    </source>
</evidence>
<reference evidence="3 4" key="1">
    <citation type="submission" date="2017-08" db="EMBL/GenBank/DDBJ databases">
        <title>Complete genome of Colwellia sp. NB097-1, a psychrophile bacterium ioslated from Bering Sea.</title>
        <authorList>
            <person name="Chen X."/>
        </authorList>
    </citation>
    <scope>NUCLEOTIDE SEQUENCE [LARGE SCALE GENOMIC DNA]</scope>
    <source>
        <strain evidence="3 4">NB097-1</strain>
    </source>
</reference>
<name>A0A222G642_9GAMM</name>
<feature type="domain" description="Copper-binding protein MbnP-like" evidence="2">
    <location>
        <begin position="37"/>
        <end position="215"/>
    </location>
</feature>
<sequence length="263" mass="30068">MTKSNNSKVNKSKIFISVLILVLVLVVISVWLRPSPQDLTLRFHPFVGNKPLVLNTQSYKNPGGNGEFSIRDFQLFISNIRLSFPGNSISEQESYHLIRFDGNKAFHQMVIPKIEISNLNQLTFGVGIDPKANGTLMFSGDLDPNSRMAWNWQVGYKFLLLEGTLTINNNPLPLVYHIGFDESYTELNFDISDETISKDGVINLKIDLLRLFQNSAPERRKLEKTLLTINLEYIDMSEMPHVKFYPEDVRVIAKGFHKFISLM</sequence>
<keyword evidence="1" id="KW-0812">Transmembrane</keyword>
<evidence type="ECO:0000256" key="1">
    <source>
        <dbReference type="SAM" id="Phobius"/>
    </source>
</evidence>
<dbReference type="Pfam" id="PF20243">
    <property type="entry name" value="MbnP"/>
    <property type="match status" value="1"/>
</dbReference>
<keyword evidence="4" id="KW-1185">Reference proteome</keyword>
<gene>
    <name evidence="3" type="ORF">B5D82_05600</name>
</gene>
<keyword evidence="1" id="KW-0472">Membrane</keyword>
<keyword evidence="1" id="KW-1133">Transmembrane helix</keyword>
<dbReference type="EMBL" id="CP020465">
    <property type="protein sequence ID" value="ASP47281.1"/>
    <property type="molecule type" value="Genomic_DNA"/>
</dbReference>
<dbReference type="InterPro" id="IPR046863">
    <property type="entry name" value="MbnP-like_dom"/>
</dbReference>
<protein>
    <recommendedName>
        <fullName evidence="2">Copper-binding protein MbnP-like domain-containing protein</fullName>
    </recommendedName>
</protein>
<evidence type="ECO:0000313" key="4">
    <source>
        <dbReference type="Proteomes" id="UP000202259"/>
    </source>
</evidence>
<proteinExistence type="predicted"/>
<dbReference type="OrthoDB" id="64245at2"/>
<dbReference type="KEGG" id="cber:B5D82_05600"/>
<dbReference type="Proteomes" id="UP000202259">
    <property type="component" value="Chromosome"/>
</dbReference>
<dbReference type="AlphaFoldDB" id="A0A222G642"/>
<feature type="transmembrane region" description="Helical" evidence="1">
    <location>
        <begin position="12"/>
        <end position="32"/>
    </location>
</feature>
<dbReference type="RefSeq" id="WP_081149853.1">
    <property type="nucleotide sequence ID" value="NZ_CP020465.1"/>
</dbReference>
<organism evidence="3 4">
    <name type="scientific">Cognaticolwellia beringensis</name>
    <dbReference type="NCBI Taxonomy" id="1967665"/>
    <lineage>
        <taxon>Bacteria</taxon>
        <taxon>Pseudomonadati</taxon>
        <taxon>Pseudomonadota</taxon>
        <taxon>Gammaproteobacteria</taxon>
        <taxon>Alteromonadales</taxon>
        <taxon>Colwelliaceae</taxon>
        <taxon>Cognaticolwellia</taxon>
    </lineage>
</organism>
<evidence type="ECO:0000313" key="3">
    <source>
        <dbReference type="EMBL" id="ASP47281.1"/>
    </source>
</evidence>